<feature type="domain" description="4Fe-4S ferredoxin-type" evidence="5">
    <location>
        <begin position="452"/>
        <end position="482"/>
    </location>
</feature>
<evidence type="ECO:0000313" key="6">
    <source>
        <dbReference type="EMBL" id="QKE29138.1"/>
    </source>
</evidence>
<evidence type="ECO:0000256" key="2">
    <source>
        <dbReference type="ARBA" id="ARBA00022723"/>
    </source>
</evidence>
<accession>A0A6M8EKW2</accession>
<dbReference type="PROSITE" id="PS00198">
    <property type="entry name" value="4FE4S_FER_1"/>
    <property type="match status" value="2"/>
</dbReference>
<feature type="domain" description="4Fe-4S ferredoxin-type" evidence="5">
    <location>
        <begin position="204"/>
        <end position="233"/>
    </location>
</feature>
<dbReference type="PANTHER" id="PTHR43687">
    <property type="entry name" value="ADENYLYLSULFATE REDUCTASE, BETA SUBUNIT"/>
    <property type="match status" value="1"/>
</dbReference>
<dbReference type="PROSITE" id="PS51379">
    <property type="entry name" value="4FE4S_FER_2"/>
    <property type="match status" value="4"/>
</dbReference>
<proteinExistence type="predicted"/>
<evidence type="ECO:0000256" key="3">
    <source>
        <dbReference type="ARBA" id="ARBA00023004"/>
    </source>
</evidence>
<dbReference type="SUPFAM" id="SSF54862">
    <property type="entry name" value="4Fe-4S ferredoxins"/>
    <property type="match status" value="1"/>
</dbReference>
<dbReference type="Gene3D" id="3.30.70.20">
    <property type="match status" value="2"/>
</dbReference>
<keyword evidence="7" id="KW-1185">Reference proteome</keyword>
<dbReference type="Proteomes" id="UP000503483">
    <property type="component" value="Chromosome"/>
</dbReference>
<keyword evidence="2" id="KW-0479">Metal-binding</keyword>
<keyword evidence="1" id="KW-0004">4Fe-4S</keyword>
<dbReference type="KEGG" id="paco:AACT_1994"/>
<keyword evidence="3" id="KW-0408">Iron</keyword>
<dbReference type="GO" id="GO:0046872">
    <property type="term" value="F:metal ion binding"/>
    <property type="evidence" value="ECO:0007669"/>
    <property type="project" value="UniProtKB-KW"/>
</dbReference>
<reference evidence="6 7" key="1">
    <citation type="submission" date="2019-08" db="EMBL/GenBank/DDBJ databases">
        <title>Complete genome sequence of Arcobacter acticola.</title>
        <authorList>
            <person name="Miller W."/>
        </authorList>
    </citation>
    <scope>NUCLEOTIDE SEQUENCE [LARGE SCALE GENOMIC DNA]</scope>
    <source>
        <strain evidence="6 7">KCTC 52212</strain>
    </source>
</reference>
<evidence type="ECO:0000259" key="5">
    <source>
        <dbReference type="PROSITE" id="PS51379"/>
    </source>
</evidence>
<feature type="domain" description="4Fe-4S ferredoxin-type" evidence="5">
    <location>
        <begin position="421"/>
        <end position="450"/>
    </location>
</feature>
<dbReference type="PANTHER" id="PTHR43687:SF4">
    <property type="entry name" value="BLR5484 PROTEIN"/>
    <property type="match status" value="1"/>
</dbReference>
<protein>
    <submittedName>
        <fullName evidence="6">[4Fe-4S] dicluster domain-containing protein</fullName>
    </submittedName>
</protein>
<gene>
    <name evidence="6" type="ORF">AACT_1994</name>
</gene>
<feature type="domain" description="4Fe-4S ferredoxin-type" evidence="5">
    <location>
        <begin position="235"/>
        <end position="264"/>
    </location>
</feature>
<name>A0A6M8EKW2_9BACT</name>
<dbReference type="Pfam" id="PF12838">
    <property type="entry name" value="Fer4_7"/>
    <property type="match status" value="1"/>
</dbReference>
<keyword evidence="4" id="KW-0411">Iron-sulfur</keyword>
<evidence type="ECO:0000256" key="1">
    <source>
        <dbReference type="ARBA" id="ARBA00022485"/>
    </source>
</evidence>
<dbReference type="AlphaFoldDB" id="A0A6M8EKW2"/>
<sequence length="565" mass="63704">MQDFIYYNASGLDFPISEQILVTNNIEELKDKSFLISNSKEINCELSAQEIDFYIKNTQDSLSDKIKNVLKLYEIAATKYDFAQDISYSSEVSKELLLITSKSEDYELFISKIKSDDFELFSINEEIIKSISGHIGNLQVIVDDEGEDVTLNVSQIVWFDAKQMGLDQSGTFDPNLSSVDDVIQTLKENINSYSYKKFTTYDKSICQYDGRREVICSKCEEVCPTVAITKDDKTKTLTFSQIDCHGCGGCISVCPSGALEYAPMNRESIYEVSKFYKETHPLIIPEKMNITNLESFLKEGVLPLAIEGEKFLDESSFLTLLQMSGSQIIFYSDFLSKGSKDAIRIVNDIYQKKYSKDAILVAMNEDELKTALEEVSFVENSYFNFNQDTLKKREIFSHRLQKLIGEDNLGIVKTGEHVHYGKVIVNESTCTLCLVCVGSCNVGALIADAKDNTLRLNPSLCTSCGYCEISCPEKDCLTIQRDIIELQPSWFKDSVLAQDTLFACVECGKEFATTKAIEKIAAMMGPIFSVDPVKERSLYCCADCKPKIMMQSYFDKKNQGENNAR</sequence>
<evidence type="ECO:0000256" key="4">
    <source>
        <dbReference type="ARBA" id="ARBA00023014"/>
    </source>
</evidence>
<dbReference type="EMBL" id="CP042652">
    <property type="protein sequence ID" value="QKE29138.1"/>
    <property type="molecule type" value="Genomic_DNA"/>
</dbReference>
<organism evidence="6 7">
    <name type="scientific">Arcobacter acticola</name>
    <dbReference type="NCBI Taxonomy" id="1849015"/>
    <lineage>
        <taxon>Bacteria</taxon>
        <taxon>Pseudomonadati</taxon>
        <taxon>Campylobacterota</taxon>
        <taxon>Epsilonproteobacteria</taxon>
        <taxon>Campylobacterales</taxon>
        <taxon>Arcobacteraceae</taxon>
        <taxon>Arcobacter</taxon>
    </lineage>
</organism>
<dbReference type="InterPro" id="IPR050572">
    <property type="entry name" value="Fe-S_Ferredoxin"/>
</dbReference>
<dbReference type="Pfam" id="PF13237">
    <property type="entry name" value="Fer4_10"/>
    <property type="match status" value="1"/>
</dbReference>
<evidence type="ECO:0000313" key="7">
    <source>
        <dbReference type="Proteomes" id="UP000503483"/>
    </source>
</evidence>
<dbReference type="InterPro" id="IPR017896">
    <property type="entry name" value="4Fe4S_Fe-S-bd"/>
</dbReference>
<dbReference type="RefSeq" id="WP_172126692.1">
    <property type="nucleotide sequence ID" value="NZ_CP042652.1"/>
</dbReference>
<dbReference type="GO" id="GO:0051539">
    <property type="term" value="F:4 iron, 4 sulfur cluster binding"/>
    <property type="evidence" value="ECO:0007669"/>
    <property type="project" value="UniProtKB-KW"/>
</dbReference>
<dbReference type="InterPro" id="IPR017900">
    <property type="entry name" value="4Fe4S_Fe_S_CS"/>
</dbReference>